<organism evidence="1 2">
    <name type="scientific">Nocardioides exalbidus</name>
    <dbReference type="NCBI Taxonomy" id="402596"/>
    <lineage>
        <taxon>Bacteria</taxon>
        <taxon>Bacillati</taxon>
        <taxon>Actinomycetota</taxon>
        <taxon>Actinomycetes</taxon>
        <taxon>Propionibacteriales</taxon>
        <taxon>Nocardioidaceae</taxon>
        <taxon>Nocardioides</taxon>
    </lineage>
</organism>
<evidence type="ECO:0000313" key="2">
    <source>
        <dbReference type="Proteomes" id="UP000198742"/>
    </source>
</evidence>
<proteinExistence type="predicted"/>
<dbReference type="RefSeq" id="WP_090970351.1">
    <property type="nucleotide sequence ID" value="NZ_FNRT01000002.1"/>
</dbReference>
<reference evidence="2" key="1">
    <citation type="submission" date="2016-10" db="EMBL/GenBank/DDBJ databases">
        <authorList>
            <person name="Varghese N."/>
            <person name="Submissions S."/>
        </authorList>
    </citation>
    <scope>NUCLEOTIDE SEQUENCE [LARGE SCALE GENOMIC DNA]</scope>
    <source>
        <strain evidence="2">DSM 22017</strain>
    </source>
</reference>
<protein>
    <submittedName>
        <fullName evidence="1">Uncharacterized protein</fullName>
    </submittedName>
</protein>
<keyword evidence="2" id="KW-1185">Reference proteome</keyword>
<dbReference type="Proteomes" id="UP000198742">
    <property type="component" value="Unassembled WGS sequence"/>
</dbReference>
<name>A0A1H4WQJ6_9ACTN</name>
<dbReference type="STRING" id="402596.SAMN04489844_3336"/>
<accession>A0A1H4WQJ6</accession>
<dbReference type="AlphaFoldDB" id="A0A1H4WQJ6"/>
<sequence length="329" mass="36462">MLTRYSLTPDQALHVTTADGTRTIADLRFAPQPDIFVQRDVAPGLKDPSLAASWLVDDLNTLAFHLPVWASRHETLPSVVVGLGAGDEETDRSFGELVCEVRERDGVADFVLHLSRIADQEAPSPVAYLHDEDGGEHVPFRRVLRRILALLPHLDDPHPVRAEFRALLAEYDGPLADAVIHPYVDQVTLQRKLAELAPLMKSDFDAYIEATEGLTAPASVHLASWIREADAHDLAHLAFEYPNADDTELRIAEFFTERGRVFEDRDDMKAPGVQVDLANESLILAVHQSRPEALLDYVADVDEDSLMLDSGTHAMLADLGYIATEKPPR</sequence>
<evidence type="ECO:0000313" key="1">
    <source>
        <dbReference type="EMBL" id="SEC95603.1"/>
    </source>
</evidence>
<gene>
    <name evidence="1" type="ORF">SAMN04489844_3336</name>
</gene>
<dbReference type="EMBL" id="FNRT01000002">
    <property type="protein sequence ID" value="SEC95603.1"/>
    <property type="molecule type" value="Genomic_DNA"/>
</dbReference>